<name>A0A5C8I2A4_9MICO</name>
<comment type="caution">
    <text evidence="2">The sequence shown here is derived from an EMBL/GenBank/DDBJ whole genome shotgun (WGS) entry which is preliminary data.</text>
</comment>
<dbReference type="InterPro" id="IPR004360">
    <property type="entry name" value="Glyas_Fos-R_dOase_dom"/>
</dbReference>
<gene>
    <name evidence="2" type="ORF">FVP77_02350</name>
</gene>
<dbReference type="EMBL" id="VRSV01000001">
    <property type="protein sequence ID" value="TXK12341.1"/>
    <property type="molecule type" value="Genomic_DNA"/>
</dbReference>
<dbReference type="SUPFAM" id="SSF54593">
    <property type="entry name" value="Glyoxalase/Bleomycin resistance protein/Dihydroxybiphenyl dioxygenase"/>
    <property type="match status" value="1"/>
</dbReference>
<dbReference type="InterPro" id="IPR029068">
    <property type="entry name" value="Glyas_Bleomycin-R_OHBP_Dase"/>
</dbReference>
<dbReference type="Pfam" id="PF00903">
    <property type="entry name" value="Glyoxalase"/>
    <property type="match status" value="1"/>
</dbReference>
<dbReference type="InterPro" id="IPR037523">
    <property type="entry name" value="VOC_core"/>
</dbReference>
<dbReference type="Proteomes" id="UP000321034">
    <property type="component" value="Unassembled WGS sequence"/>
</dbReference>
<feature type="domain" description="VOC" evidence="1">
    <location>
        <begin position="2"/>
        <end position="117"/>
    </location>
</feature>
<dbReference type="OrthoDB" id="9797743at2"/>
<protein>
    <recommendedName>
        <fullName evidence="1">VOC domain-containing protein</fullName>
    </recommendedName>
</protein>
<dbReference type="AlphaFoldDB" id="A0A5C8I2A4"/>
<evidence type="ECO:0000259" key="1">
    <source>
        <dbReference type="PROSITE" id="PS51819"/>
    </source>
</evidence>
<dbReference type="PROSITE" id="PS51819">
    <property type="entry name" value="VOC"/>
    <property type="match status" value="1"/>
</dbReference>
<dbReference type="RefSeq" id="WP_147893072.1">
    <property type="nucleotide sequence ID" value="NZ_BAAANR010000001.1"/>
</dbReference>
<reference evidence="2 3" key="1">
    <citation type="submission" date="2019-08" db="EMBL/GenBank/DDBJ databases">
        <authorList>
            <person name="Dong K."/>
        </authorList>
    </citation>
    <scope>NUCLEOTIDE SEQUENCE [LARGE SCALE GENOMIC DNA]</scope>
    <source>
        <strain evidence="2 3">JCM14558</strain>
    </source>
</reference>
<organism evidence="2 3">
    <name type="scientific">Microbacterium hatanonis</name>
    <dbReference type="NCBI Taxonomy" id="404366"/>
    <lineage>
        <taxon>Bacteria</taxon>
        <taxon>Bacillati</taxon>
        <taxon>Actinomycetota</taxon>
        <taxon>Actinomycetes</taxon>
        <taxon>Micrococcales</taxon>
        <taxon>Microbacteriaceae</taxon>
        <taxon>Microbacterium</taxon>
    </lineage>
</organism>
<evidence type="ECO:0000313" key="3">
    <source>
        <dbReference type="Proteomes" id="UP000321034"/>
    </source>
</evidence>
<dbReference type="Gene3D" id="3.10.180.10">
    <property type="entry name" value="2,3-Dihydroxybiphenyl 1,2-Dioxygenase, domain 1"/>
    <property type="match status" value="1"/>
</dbReference>
<proteinExistence type="predicted"/>
<evidence type="ECO:0000313" key="2">
    <source>
        <dbReference type="EMBL" id="TXK12341.1"/>
    </source>
</evidence>
<sequence length="134" mass="15361">MRLSSAVLFVRDLELSVAFYSELLEFVPTVRTATAALLVGPEHYQLYLRAMRRRDGRETGTVGIQYVIWAAETLEDLDRSENVLRRKSKSVTREQRDGFDVVQGSDPDDGPVVIVFPGPDHRPRDQIIPRIYTW</sequence>
<accession>A0A5C8I2A4</accession>
<keyword evidence="3" id="KW-1185">Reference proteome</keyword>